<reference evidence="2" key="1">
    <citation type="journal article" date="2023" name="Commun. Biol.">
        <title>Genome analysis of Parmales, the sister group of diatoms, reveals the evolutionary specialization of diatoms from phago-mixotrophs to photoautotrophs.</title>
        <authorList>
            <person name="Ban H."/>
            <person name="Sato S."/>
            <person name="Yoshikawa S."/>
            <person name="Yamada K."/>
            <person name="Nakamura Y."/>
            <person name="Ichinomiya M."/>
            <person name="Sato N."/>
            <person name="Blanc-Mathieu R."/>
            <person name="Endo H."/>
            <person name="Kuwata A."/>
            <person name="Ogata H."/>
        </authorList>
    </citation>
    <scope>NUCLEOTIDE SEQUENCE [LARGE SCALE GENOMIC DNA]</scope>
</reference>
<dbReference type="Proteomes" id="UP001165065">
    <property type="component" value="Unassembled WGS sequence"/>
</dbReference>
<protein>
    <recommendedName>
        <fullName evidence="3">Pyrimidine 5-nucleotidase</fullName>
    </recommendedName>
</protein>
<evidence type="ECO:0008006" key="3">
    <source>
        <dbReference type="Google" id="ProtNLM"/>
    </source>
</evidence>
<dbReference type="PANTHER" id="PTHR12725:SF117">
    <property type="entry name" value="HALOACID DEHALOGENASE-LIKE HYDROLASE"/>
    <property type="match status" value="1"/>
</dbReference>
<sequence>MAQQLSSTNITHLVFDIDDTLYPVTNGFTTHRNYEVACQYMVDKCGFKNIDDAREFRNVYFEKYHSTIKALTVASEEGALPPNEDGSPRMFDAGDLAKYWVTGCKFEEILEVNDDLIKALRSLKASSPVKLCIFSNGPRAYCCKVLETLKVREFFEDENIYGVDDVMPVCKPEPAAFRKVLKGIGCDDPTKAVMFEDSMKNVRAAKGIGMKTVLVMVDPSLHDVGDVPSADDPNVDVVMSSISQMREKVGCLWRGEWDVDAK</sequence>
<dbReference type="Gene3D" id="3.40.50.1000">
    <property type="entry name" value="HAD superfamily/HAD-like"/>
    <property type="match status" value="1"/>
</dbReference>
<dbReference type="Pfam" id="PF00702">
    <property type="entry name" value="Hydrolase"/>
    <property type="match status" value="1"/>
</dbReference>
<gene>
    <name evidence="1" type="ORF">TrCOL_g411</name>
</gene>
<dbReference type="InterPro" id="IPR006439">
    <property type="entry name" value="HAD-SF_hydro_IA"/>
</dbReference>
<dbReference type="OrthoDB" id="1065058at2759"/>
<comment type="caution">
    <text evidence="1">The sequence shown here is derived from an EMBL/GenBank/DDBJ whole genome shotgun (WGS) entry which is preliminary data.</text>
</comment>
<accession>A0A9W7GII6</accession>
<evidence type="ECO:0000313" key="2">
    <source>
        <dbReference type="Proteomes" id="UP001165065"/>
    </source>
</evidence>
<dbReference type="InterPro" id="IPR036412">
    <property type="entry name" value="HAD-like_sf"/>
</dbReference>
<proteinExistence type="predicted"/>
<evidence type="ECO:0000313" key="1">
    <source>
        <dbReference type="EMBL" id="GMI46379.1"/>
    </source>
</evidence>
<keyword evidence="2" id="KW-1185">Reference proteome</keyword>
<organism evidence="1 2">
    <name type="scientific">Triparma columacea</name>
    <dbReference type="NCBI Taxonomy" id="722753"/>
    <lineage>
        <taxon>Eukaryota</taxon>
        <taxon>Sar</taxon>
        <taxon>Stramenopiles</taxon>
        <taxon>Ochrophyta</taxon>
        <taxon>Bolidophyceae</taxon>
        <taxon>Parmales</taxon>
        <taxon>Triparmaceae</taxon>
        <taxon>Triparma</taxon>
    </lineage>
</organism>
<dbReference type="SFLD" id="SFLDG01129">
    <property type="entry name" value="C1.5:_HAD__Beta-PGM__Phosphata"/>
    <property type="match status" value="1"/>
</dbReference>
<dbReference type="InterPro" id="IPR023214">
    <property type="entry name" value="HAD_sf"/>
</dbReference>
<name>A0A9W7GII6_9STRA</name>
<dbReference type="NCBIfam" id="TIGR01509">
    <property type="entry name" value="HAD-SF-IA-v3"/>
    <property type="match status" value="1"/>
</dbReference>
<dbReference type="EMBL" id="BRYA01000295">
    <property type="protein sequence ID" value="GMI46379.1"/>
    <property type="molecule type" value="Genomic_DNA"/>
</dbReference>
<dbReference type="PANTHER" id="PTHR12725">
    <property type="entry name" value="HALOACID DEHALOGENASE-LIKE HYDROLASE"/>
    <property type="match status" value="1"/>
</dbReference>
<dbReference type="SFLD" id="SFLDS00003">
    <property type="entry name" value="Haloacid_Dehalogenase"/>
    <property type="match status" value="1"/>
</dbReference>
<dbReference type="AlphaFoldDB" id="A0A9W7GII6"/>
<dbReference type="SUPFAM" id="SSF56784">
    <property type="entry name" value="HAD-like"/>
    <property type="match status" value="1"/>
</dbReference>